<dbReference type="PANTHER" id="PTHR35807">
    <property type="entry name" value="TRANSCRIPTIONAL REGULATOR REDD-RELATED"/>
    <property type="match status" value="1"/>
</dbReference>
<keyword evidence="3" id="KW-1185">Reference proteome</keyword>
<dbReference type="InterPro" id="IPR005158">
    <property type="entry name" value="BTAD"/>
</dbReference>
<feature type="domain" description="Bacterial transcriptional activator" evidence="1">
    <location>
        <begin position="104"/>
        <end position="251"/>
    </location>
</feature>
<dbReference type="GO" id="GO:0006355">
    <property type="term" value="P:regulation of DNA-templated transcription"/>
    <property type="evidence" value="ECO:0007669"/>
    <property type="project" value="InterPro"/>
</dbReference>
<organism evidence="2 3">
    <name type="scientific">Novimethylophilus kurashikiensis</name>
    <dbReference type="NCBI Taxonomy" id="1825523"/>
    <lineage>
        <taxon>Bacteria</taxon>
        <taxon>Pseudomonadati</taxon>
        <taxon>Pseudomonadota</taxon>
        <taxon>Betaproteobacteria</taxon>
        <taxon>Nitrosomonadales</taxon>
        <taxon>Methylophilaceae</taxon>
        <taxon>Novimethylophilus</taxon>
    </lineage>
</organism>
<dbReference type="InterPro" id="IPR051677">
    <property type="entry name" value="AfsR-DnrI-RedD_regulator"/>
</dbReference>
<protein>
    <submittedName>
        <fullName evidence="2">30S ribosomal protein S12</fullName>
    </submittedName>
</protein>
<dbReference type="EMBL" id="BDOQ01000009">
    <property type="protein sequence ID" value="GBG14697.1"/>
    <property type="molecule type" value="Genomic_DNA"/>
</dbReference>
<dbReference type="GO" id="GO:0005840">
    <property type="term" value="C:ribosome"/>
    <property type="evidence" value="ECO:0007669"/>
    <property type="project" value="UniProtKB-KW"/>
</dbReference>
<comment type="caution">
    <text evidence="2">The sequence shown here is derived from an EMBL/GenBank/DDBJ whole genome shotgun (WGS) entry which is preliminary data.</text>
</comment>
<dbReference type="Gene3D" id="1.10.10.10">
    <property type="entry name" value="Winged helix-like DNA-binding domain superfamily/Winged helix DNA-binding domain"/>
    <property type="match status" value="1"/>
</dbReference>
<dbReference type="SUPFAM" id="SSF48452">
    <property type="entry name" value="TPR-like"/>
    <property type="match status" value="1"/>
</dbReference>
<keyword evidence="2" id="KW-0687">Ribonucleoprotein</keyword>
<accession>A0A2R5F927</accession>
<dbReference type="SUPFAM" id="SSF46894">
    <property type="entry name" value="C-terminal effector domain of the bipartite response regulators"/>
    <property type="match status" value="1"/>
</dbReference>
<sequence>MNASPPLEIRVCGRFAILRDGIHQDIESIAGGKPMELLKLMIASGGRHIHITHLYQSLWEEADDEHAKAAFDGTLWRLRKQLDIHEALVLKSGFLSLNPEVLILDLWKFELLAQAVDELGRHHEYAAAESTAILATHLMETVKGPCFWLEPEYSWVFALQNKFRHKYLKTVLTLGRLLESHHIELAVRLYIAALEYYPEAEDVCVRLINCRVLQGLHAEAMMTYRCFQHILKDTLGKEPSAPLRQIIAMLLEHEKPV</sequence>
<dbReference type="InterPro" id="IPR011990">
    <property type="entry name" value="TPR-like_helical_dom_sf"/>
</dbReference>
<dbReference type="InterPro" id="IPR036388">
    <property type="entry name" value="WH-like_DNA-bd_sf"/>
</dbReference>
<dbReference type="GO" id="GO:0003677">
    <property type="term" value="F:DNA binding"/>
    <property type="evidence" value="ECO:0007669"/>
    <property type="project" value="InterPro"/>
</dbReference>
<name>A0A2R5F927_9PROT</name>
<proteinExistence type="predicted"/>
<dbReference type="SMART" id="SM01043">
    <property type="entry name" value="BTAD"/>
    <property type="match status" value="1"/>
</dbReference>
<evidence type="ECO:0000313" key="3">
    <source>
        <dbReference type="Proteomes" id="UP000245081"/>
    </source>
</evidence>
<dbReference type="Pfam" id="PF03704">
    <property type="entry name" value="BTAD"/>
    <property type="match status" value="1"/>
</dbReference>
<dbReference type="RefSeq" id="WP_109015877.1">
    <property type="nucleotide sequence ID" value="NZ_BDOQ01000009.1"/>
</dbReference>
<evidence type="ECO:0000259" key="1">
    <source>
        <dbReference type="SMART" id="SM01043"/>
    </source>
</evidence>
<evidence type="ECO:0000313" key="2">
    <source>
        <dbReference type="EMBL" id="GBG14697.1"/>
    </source>
</evidence>
<dbReference type="InterPro" id="IPR016032">
    <property type="entry name" value="Sig_transdc_resp-reg_C-effctor"/>
</dbReference>
<dbReference type="AlphaFoldDB" id="A0A2R5F927"/>
<dbReference type="Proteomes" id="UP000245081">
    <property type="component" value="Unassembled WGS sequence"/>
</dbReference>
<keyword evidence="2" id="KW-0689">Ribosomal protein</keyword>
<dbReference type="OrthoDB" id="134985at2"/>
<dbReference type="Gene3D" id="1.25.40.10">
    <property type="entry name" value="Tetratricopeptide repeat domain"/>
    <property type="match status" value="1"/>
</dbReference>
<reference evidence="2 3" key="1">
    <citation type="journal article" date="2018" name="Environ. Microbiol.">
        <title>Isolation and genomic characterization of Novimethylophilus kurashikiensis gen. nov. sp. nov., a new lanthanide-dependent methylotrophic species of Methylophilaceae.</title>
        <authorList>
            <person name="Lv H."/>
            <person name="Sahin N."/>
            <person name="Tani A."/>
        </authorList>
    </citation>
    <scope>NUCLEOTIDE SEQUENCE [LARGE SCALE GENOMIC DNA]</scope>
    <source>
        <strain evidence="2 3">La2-4</strain>
    </source>
</reference>
<gene>
    <name evidence="2" type="ORF">NMK_2298</name>
</gene>